<name>A0ABP1GJY8_9EUKA</name>
<evidence type="ECO:0000313" key="2">
    <source>
        <dbReference type="Proteomes" id="UP001642409"/>
    </source>
</evidence>
<reference evidence="1 2" key="1">
    <citation type="submission" date="2024-07" db="EMBL/GenBank/DDBJ databases">
        <authorList>
            <person name="Akdeniz Z."/>
        </authorList>
    </citation>
    <scope>NUCLEOTIDE SEQUENCE [LARGE SCALE GENOMIC DNA]</scope>
</reference>
<comment type="caution">
    <text evidence="1">The sequence shown here is derived from an EMBL/GenBank/DDBJ whole genome shotgun (WGS) entry which is preliminary data.</text>
</comment>
<evidence type="ECO:0000313" key="1">
    <source>
        <dbReference type="EMBL" id="CAL5971009.1"/>
    </source>
</evidence>
<gene>
    <name evidence="1" type="ORF">HINF_LOCUS949</name>
</gene>
<keyword evidence="2" id="KW-1185">Reference proteome</keyword>
<proteinExistence type="predicted"/>
<accession>A0ABP1GJY8</accession>
<protein>
    <submittedName>
        <fullName evidence="1">Hypothetical_protein</fullName>
    </submittedName>
</protein>
<dbReference type="EMBL" id="CAXDID020000002">
    <property type="protein sequence ID" value="CAL5971009.1"/>
    <property type="molecule type" value="Genomic_DNA"/>
</dbReference>
<dbReference type="Proteomes" id="UP001642409">
    <property type="component" value="Unassembled WGS sequence"/>
</dbReference>
<sequence>MQQKDGNDKINAVEMFREGQLIHLTNLGSSEAFYSLHFWVQREFIKYCTNLNQLYHSFKMSLCNFYVLVNKLIYERFYLENIWKLSLIGEKNKRIQQLVTDAHVIYNQQRKHWTYRGPPYSSSPGSIQTILGISQSRKTMEDFFFQSQPGAQDEVWYFLNQNYNSGSYSPFILNIKQ</sequence>
<organism evidence="1 2">
    <name type="scientific">Hexamita inflata</name>
    <dbReference type="NCBI Taxonomy" id="28002"/>
    <lineage>
        <taxon>Eukaryota</taxon>
        <taxon>Metamonada</taxon>
        <taxon>Diplomonadida</taxon>
        <taxon>Hexamitidae</taxon>
        <taxon>Hexamitinae</taxon>
        <taxon>Hexamita</taxon>
    </lineage>
</organism>